<dbReference type="InterPro" id="IPR013087">
    <property type="entry name" value="Znf_C2H2_type"/>
</dbReference>
<feature type="binding site" evidence="10">
    <location>
        <position position="70"/>
    </location>
    <ligand>
        <name>Zn(2+)</name>
        <dbReference type="ChEBI" id="CHEBI:29105"/>
    </ligand>
</feature>
<keyword evidence="2 10" id="KW-0479">Metal-binding</keyword>
<dbReference type="AlphaFoldDB" id="A0A182R4A1"/>
<dbReference type="InterPro" id="IPR050636">
    <property type="entry name" value="C2H2-ZF_domain-containing"/>
</dbReference>
<feature type="region of interest" description="Disordered" evidence="11">
    <location>
        <begin position="912"/>
        <end position="942"/>
    </location>
</feature>
<evidence type="ECO:0000313" key="14">
    <source>
        <dbReference type="EnsemblMetazoa" id="AFUN000993-PA"/>
    </source>
</evidence>
<feature type="binding site" evidence="10">
    <location>
        <position position="22"/>
    </location>
    <ligand>
        <name>Zn(2+)</name>
        <dbReference type="ChEBI" id="CHEBI:29105"/>
    </ligand>
</feature>
<dbReference type="GO" id="GO:0008270">
    <property type="term" value="F:zinc ion binding"/>
    <property type="evidence" value="ECO:0007669"/>
    <property type="project" value="UniProtKB-UniRule"/>
</dbReference>
<evidence type="ECO:0000256" key="10">
    <source>
        <dbReference type="PROSITE-ProRule" id="PRU01263"/>
    </source>
</evidence>
<dbReference type="PROSITE" id="PS00028">
    <property type="entry name" value="ZINC_FINGER_C2H2_1"/>
    <property type="match status" value="8"/>
</dbReference>
<dbReference type="SMART" id="SM00355">
    <property type="entry name" value="ZnF_C2H2"/>
    <property type="match status" value="10"/>
</dbReference>
<feature type="domain" description="C2H2-type" evidence="12">
    <location>
        <begin position="427"/>
        <end position="454"/>
    </location>
</feature>
<feature type="compositionally biased region" description="Polar residues" evidence="11">
    <location>
        <begin position="671"/>
        <end position="680"/>
    </location>
</feature>
<dbReference type="Gene3D" id="3.30.160.60">
    <property type="entry name" value="Classic Zinc Finger"/>
    <property type="match status" value="6"/>
</dbReference>
<proteinExistence type="predicted"/>
<feature type="binding site" evidence="10">
    <location>
        <position position="67"/>
    </location>
    <ligand>
        <name>Zn(2+)</name>
        <dbReference type="ChEBI" id="CHEBI:29105"/>
    </ligand>
</feature>
<dbReference type="SMART" id="SM00868">
    <property type="entry name" value="zf-AD"/>
    <property type="match status" value="2"/>
</dbReference>
<dbReference type="SUPFAM" id="SSF57716">
    <property type="entry name" value="Glucocorticoid receptor-like (DNA-binding domain)"/>
    <property type="match status" value="1"/>
</dbReference>
<dbReference type="VEuPathDB" id="VectorBase:AFUN2_007524"/>
<dbReference type="EnsemblMetazoa" id="AFUN000993-RA">
    <property type="protein sequence ID" value="AFUN000993-PA"/>
    <property type="gene ID" value="AFUN000993"/>
</dbReference>
<dbReference type="PROSITE" id="PS51915">
    <property type="entry name" value="ZAD"/>
    <property type="match status" value="1"/>
</dbReference>
<evidence type="ECO:0000256" key="5">
    <source>
        <dbReference type="ARBA" id="ARBA00022833"/>
    </source>
</evidence>
<keyword evidence="8" id="KW-0539">Nucleus</keyword>
<evidence type="ECO:0000256" key="6">
    <source>
        <dbReference type="ARBA" id="ARBA00023015"/>
    </source>
</evidence>
<dbReference type="SUPFAM" id="SSF57667">
    <property type="entry name" value="beta-beta-alpha zinc fingers"/>
    <property type="match status" value="5"/>
</dbReference>
<evidence type="ECO:0000256" key="11">
    <source>
        <dbReference type="SAM" id="MobiDB-lite"/>
    </source>
</evidence>
<dbReference type="PROSITE" id="PS50157">
    <property type="entry name" value="ZINC_FINGER_C2H2_2"/>
    <property type="match status" value="6"/>
</dbReference>
<name>A0A182R4A1_ANOFN</name>
<feature type="compositionally biased region" description="Polar residues" evidence="11">
    <location>
        <begin position="123"/>
        <end position="139"/>
    </location>
</feature>
<evidence type="ECO:0000256" key="3">
    <source>
        <dbReference type="ARBA" id="ARBA00022737"/>
    </source>
</evidence>
<dbReference type="FunFam" id="3.30.160.60:FF:000145">
    <property type="entry name" value="Zinc finger protein 574"/>
    <property type="match status" value="1"/>
</dbReference>
<dbReference type="Pfam" id="PF07776">
    <property type="entry name" value="zf-AD"/>
    <property type="match status" value="1"/>
</dbReference>
<keyword evidence="5 10" id="KW-0862">Zinc</keyword>
<feature type="domain" description="C2H2-type" evidence="12">
    <location>
        <begin position="289"/>
        <end position="316"/>
    </location>
</feature>
<feature type="domain" description="C2H2-type" evidence="12">
    <location>
        <begin position="317"/>
        <end position="344"/>
    </location>
</feature>
<dbReference type="STRING" id="62324.A0A182R4A1"/>
<keyword evidence="4 9" id="KW-0863">Zinc-finger</keyword>
<feature type="binding site" evidence="10">
    <location>
        <position position="19"/>
    </location>
    <ligand>
        <name>Zn(2+)</name>
        <dbReference type="ChEBI" id="CHEBI:29105"/>
    </ligand>
</feature>
<dbReference type="Pfam" id="PF13912">
    <property type="entry name" value="zf-C2H2_6"/>
    <property type="match status" value="1"/>
</dbReference>
<evidence type="ECO:0000256" key="4">
    <source>
        <dbReference type="ARBA" id="ARBA00022771"/>
    </source>
</evidence>
<evidence type="ECO:0000256" key="7">
    <source>
        <dbReference type="ARBA" id="ARBA00023163"/>
    </source>
</evidence>
<dbReference type="Gene3D" id="3.40.1800.20">
    <property type="match status" value="1"/>
</dbReference>
<evidence type="ECO:0000259" key="12">
    <source>
        <dbReference type="PROSITE" id="PS50157"/>
    </source>
</evidence>
<feature type="domain" description="C2H2-type" evidence="12">
    <location>
        <begin position="540"/>
        <end position="568"/>
    </location>
</feature>
<dbReference type="FunFam" id="3.30.160.60:FF:000446">
    <property type="entry name" value="Zinc finger protein"/>
    <property type="match status" value="1"/>
</dbReference>
<keyword evidence="6" id="KW-0805">Transcription regulation</keyword>
<organism evidence="14">
    <name type="scientific">Anopheles funestus</name>
    <name type="common">African malaria mosquito</name>
    <dbReference type="NCBI Taxonomy" id="62324"/>
    <lineage>
        <taxon>Eukaryota</taxon>
        <taxon>Metazoa</taxon>
        <taxon>Ecdysozoa</taxon>
        <taxon>Arthropoda</taxon>
        <taxon>Hexapoda</taxon>
        <taxon>Insecta</taxon>
        <taxon>Pterygota</taxon>
        <taxon>Neoptera</taxon>
        <taxon>Endopterygota</taxon>
        <taxon>Diptera</taxon>
        <taxon>Nematocera</taxon>
        <taxon>Culicoidea</taxon>
        <taxon>Culicidae</taxon>
        <taxon>Anophelinae</taxon>
        <taxon>Anopheles</taxon>
    </lineage>
</organism>
<dbReference type="InterPro" id="IPR012934">
    <property type="entry name" value="Znf_AD"/>
</dbReference>
<dbReference type="VEuPathDB" id="VectorBase:AFUN000993"/>
<feature type="domain" description="C2H2-type" evidence="12">
    <location>
        <begin position="399"/>
        <end position="426"/>
    </location>
</feature>
<evidence type="ECO:0000256" key="1">
    <source>
        <dbReference type="ARBA" id="ARBA00004123"/>
    </source>
</evidence>
<protein>
    <recommendedName>
        <fullName evidence="15">Protein krueppel</fullName>
    </recommendedName>
</protein>
<feature type="region of interest" description="Disordered" evidence="11">
    <location>
        <begin position="795"/>
        <end position="886"/>
    </location>
</feature>
<feature type="region of interest" description="Disordered" evidence="11">
    <location>
        <begin position="707"/>
        <end position="726"/>
    </location>
</feature>
<feature type="region of interest" description="Disordered" evidence="11">
    <location>
        <begin position="119"/>
        <end position="143"/>
    </location>
</feature>
<feature type="domain" description="ZAD" evidence="13">
    <location>
        <begin position="17"/>
        <end position="94"/>
    </location>
</feature>
<evidence type="ECO:0000259" key="13">
    <source>
        <dbReference type="PROSITE" id="PS51915"/>
    </source>
</evidence>
<comment type="subcellular location">
    <subcellularLocation>
        <location evidence="1">Nucleus</location>
    </subcellularLocation>
</comment>
<feature type="region of interest" description="Disordered" evidence="11">
    <location>
        <begin position="661"/>
        <end position="680"/>
    </location>
</feature>
<keyword evidence="7" id="KW-0804">Transcription</keyword>
<dbReference type="InterPro" id="IPR036236">
    <property type="entry name" value="Znf_C2H2_sf"/>
</dbReference>
<evidence type="ECO:0000256" key="2">
    <source>
        <dbReference type="ARBA" id="ARBA00022723"/>
    </source>
</evidence>
<dbReference type="Pfam" id="PF00096">
    <property type="entry name" value="zf-C2H2"/>
    <property type="match status" value="1"/>
</dbReference>
<dbReference type="PANTHER" id="PTHR47772:SF13">
    <property type="entry name" value="GASTRULA ZINC FINGER PROTEIN XLCGF49.1-LIKE-RELATED"/>
    <property type="match status" value="1"/>
</dbReference>
<evidence type="ECO:0008006" key="15">
    <source>
        <dbReference type="Google" id="ProtNLM"/>
    </source>
</evidence>
<evidence type="ECO:0000256" key="8">
    <source>
        <dbReference type="ARBA" id="ARBA00023242"/>
    </source>
</evidence>
<feature type="domain" description="C2H2-type" evidence="12">
    <location>
        <begin position="455"/>
        <end position="482"/>
    </location>
</feature>
<reference evidence="14" key="1">
    <citation type="submission" date="2020-05" db="UniProtKB">
        <authorList>
            <consortium name="EnsemblMetazoa"/>
        </authorList>
    </citation>
    <scope>IDENTIFICATION</scope>
    <source>
        <strain evidence="14">FUMOZ</strain>
    </source>
</reference>
<evidence type="ECO:0000256" key="9">
    <source>
        <dbReference type="PROSITE-ProRule" id="PRU00042"/>
    </source>
</evidence>
<dbReference type="GO" id="GO:0005634">
    <property type="term" value="C:nucleus"/>
    <property type="evidence" value="ECO:0007669"/>
    <property type="project" value="UniProtKB-SubCell"/>
</dbReference>
<sequence length="1028" mass="116537">MEIVRENMRAKRLKGCETCRFCLSQGVRLSSIYAAPEQNKTTPLALQIMACVGNRVYSDDGMPGMICENCRILMNYCYQFKQMCNNADIQLKTFLSTGIWPKELSLPKELATLLPNLEHSSHRSTLSPRSYDPSENTESSNEKKINIIKLSPADLKNIKLGQRINSDNLRLSTIYGKSGTVLSVDNEDKNETVRVPLLTSTPIVKRTGTELIRLSEASKTDQQEKKQRIKQETVQINKVYNGPIILNNLVNSVVPKVEEKFVSTGEGTVEMIISYEREQEQFTNKSEVFPCSECQKTYPLKQLLDIHLLSHKRERNYPCDQCEKRFFSKYDLAKHSATHTGERPYICVICRASFRSTLLTRHQAKHKDEPKHVCKFCDRTFLSLDELNKHIEHEKNRPFKCALCTKRFAYKQGLERHEVVHKEKLPYQCEYCDHSYLTPGKLSRHLATHAGDRPYPCRLCNKSFLLSHHLSRHLRRHNASGQSEYKCVDCKKLLNSMGELVYHSAQHAMQNLICPLCREPFEDVDKVTEHIKSHAEQLHYACDYCDLMYTSEQQLNEHCLQNHADELAYELPENQYQLMQPDECVEFQTIPLVLNNTEKMMKEKSLSGAYVPQANNTVMDYDHLTEDEIYHDGFVEEDESTLVPDPLEDAQTFEITEIELRTESPKEARPNVSSETASTKAATKNEIIKATTSTVTTATTVTSITNISSQPNKSEPMVQSEEQPSRQQRMEEFYKRNQKAVEKKMAQKNVSDVLKSLPKGVTITKPTKPVTKPIERMNEEHPKKQVFENDETCNVAAPSTSMPQKRGPGRPPKVKPIAETKDVTADTHVSKKGDSNPIAPKQSIISMKTEKQQTTNYAKRELKRSTSAIENKTKVEGQENSANSVKTVITTKPSNKLVEPQSWMIKRTYAPKETQTVSRKRPAEKCSEDSDVGPNKRPALGRKTLNPSMIRVMSDKGKPSHHPSVGVTVSTTVSSTASTNSTNLKRVSKSEVVKGIPVEVNIGGKTIKVHKISKEEVMARAAQLKGIS</sequence>
<dbReference type="PANTHER" id="PTHR47772">
    <property type="entry name" value="ZINC FINGER PROTEIN 200"/>
    <property type="match status" value="1"/>
</dbReference>
<feature type="compositionally biased region" description="Basic and acidic residues" evidence="11">
    <location>
        <begin position="816"/>
        <end position="834"/>
    </location>
</feature>
<accession>A0A182R4A1</accession>
<keyword evidence="3" id="KW-0677">Repeat</keyword>